<feature type="domain" description="HTH lacI-type" evidence="4">
    <location>
        <begin position="1"/>
        <end position="53"/>
    </location>
</feature>
<keyword evidence="1" id="KW-0805">Transcription regulation</keyword>
<dbReference type="PANTHER" id="PTHR30146">
    <property type="entry name" value="LACI-RELATED TRANSCRIPTIONAL REPRESSOR"/>
    <property type="match status" value="1"/>
</dbReference>
<dbReference type="SMART" id="SM00354">
    <property type="entry name" value="HTH_LACI"/>
    <property type="match status" value="1"/>
</dbReference>
<dbReference type="InterPro" id="IPR010982">
    <property type="entry name" value="Lambda_DNA-bd_dom_sf"/>
</dbReference>
<protein>
    <submittedName>
        <fullName evidence="5">LacI family DNA-binding transcriptional regulator</fullName>
    </submittedName>
</protein>
<dbReference type="Proteomes" id="UP000598426">
    <property type="component" value="Unassembled WGS sequence"/>
</dbReference>
<evidence type="ECO:0000259" key="4">
    <source>
        <dbReference type="PROSITE" id="PS50932"/>
    </source>
</evidence>
<comment type="caution">
    <text evidence="5">The sequence shown here is derived from an EMBL/GenBank/DDBJ whole genome shotgun (WGS) entry which is preliminary data.</text>
</comment>
<keyword evidence="3" id="KW-0804">Transcription</keyword>
<dbReference type="SUPFAM" id="SSF53822">
    <property type="entry name" value="Periplasmic binding protein-like I"/>
    <property type="match status" value="1"/>
</dbReference>
<dbReference type="Pfam" id="PF00356">
    <property type="entry name" value="LacI"/>
    <property type="match status" value="1"/>
</dbReference>
<dbReference type="Gene3D" id="1.10.260.40">
    <property type="entry name" value="lambda repressor-like DNA-binding domains"/>
    <property type="match status" value="1"/>
</dbReference>
<evidence type="ECO:0000256" key="2">
    <source>
        <dbReference type="ARBA" id="ARBA00023125"/>
    </source>
</evidence>
<dbReference type="InterPro" id="IPR046335">
    <property type="entry name" value="LacI/GalR-like_sensor"/>
</dbReference>
<dbReference type="CDD" id="cd01392">
    <property type="entry name" value="HTH_LacI"/>
    <property type="match status" value="1"/>
</dbReference>
<dbReference type="SUPFAM" id="SSF47413">
    <property type="entry name" value="lambda repressor-like DNA-binding domains"/>
    <property type="match status" value="1"/>
</dbReference>
<dbReference type="Gene3D" id="3.40.50.2300">
    <property type="match status" value="2"/>
</dbReference>
<dbReference type="PROSITE" id="PS50932">
    <property type="entry name" value="HTH_LACI_2"/>
    <property type="match status" value="1"/>
</dbReference>
<name>A0ABR8NJY5_9MICO</name>
<proteinExistence type="predicted"/>
<evidence type="ECO:0000256" key="1">
    <source>
        <dbReference type="ARBA" id="ARBA00023015"/>
    </source>
</evidence>
<evidence type="ECO:0000256" key="3">
    <source>
        <dbReference type="ARBA" id="ARBA00023163"/>
    </source>
</evidence>
<dbReference type="Pfam" id="PF13377">
    <property type="entry name" value="Peripla_BP_3"/>
    <property type="match status" value="1"/>
</dbReference>
<evidence type="ECO:0000313" key="6">
    <source>
        <dbReference type="Proteomes" id="UP000598426"/>
    </source>
</evidence>
<dbReference type="InterPro" id="IPR028082">
    <property type="entry name" value="Peripla_BP_I"/>
</dbReference>
<dbReference type="PANTHER" id="PTHR30146:SF153">
    <property type="entry name" value="LACTOSE OPERON REPRESSOR"/>
    <property type="match status" value="1"/>
</dbReference>
<evidence type="ECO:0000313" key="5">
    <source>
        <dbReference type="EMBL" id="MBD3940102.1"/>
    </source>
</evidence>
<keyword evidence="6" id="KW-1185">Reference proteome</keyword>
<dbReference type="GO" id="GO:0003677">
    <property type="term" value="F:DNA binding"/>
    <property type="evidence" value="ECO:0007669"/>
    <property type="project" value="UniProtKB-KW"/>
</dbReference>
<gene>
    <name evidence="5" type="ORF">IF188_00125</name>
</gene>
<dbReference type="EMBL" id="JACXZS010000001">
    <property type="protein sequence ID" value="MBD3940102.1"/>
    <property type="molecule type" value="Genomic_DNA"/>
</dbReference>
<organism evidence="5 6">
    <name type="scientific">Microbacterium helvum</name>
    <dbReference type="NCBI Taxonomy" id="2773713"/>
    <lineage>
        <taxon>Bacteria</taxon>
        <taxon>Bacillati</taxon>
        <taxon>Actinomycetota</taxon>
        <taxon>Actinomycetes</taxon>
        <taxon>Micrococcales</taxon>
        <taxon>Microbacteriaceae</taxon>
        <taxon>Microbacterium</taxon>
    </lineage>
</organism>
<sequence length="347" mass="36523">MADVASLAGVAVSTASRVLAGRGDVSSATRLRILAAADRLQYRRGDERRGRPRTGTVRLIDLVLGQFDEPWSVAVIGGARAAAVEAGFDLVVTSERDTPEDDWPTRIQNRGSAGVVLALIAPTTAQFDALERAGIPVVLMDPRTDLRRSVPAVGATDRAGGAAAATHLLAAGARRLFIISGEPRYRFGRARIAGFIEAAAKHDPTLTVTEISAPWESGPVREAVREHLRAAAAGGEPIGVFACSDEIAYGVYAAAADCALRIPDDVQVVGFDDIAPSKWLRPPLTTVRQPTGEMAAEAVRLIAAAAAGIHPLPERTELQTELVVRRSTRIAGSPPPAGAYGPDVLLE</sequence>
<reference evidence="5 6" key="1">
    <citation type="submission" date="2020-09" db="EMBL/GenBank/DDBJ databases">
        <title>Isolation and identification of active actinomycetes.</title>
        <authorList>
            <person name="Li X."/>
        </authorList>
    </citation>
    <scope>NUCLEOTIDE SEQUENCE [LARGE SCALE GENOMIC DNA]</scope>
    <source>
        <strain evidence="5 6">NEAU-LLC</strain>
    </source>
</reference>
<dbReference type="InterPro" id="IPR000843">
    <property type="entry name" value="HTH_LacI"/>
</dbReference>
<keyword evidence="2 5" id="KW-0238">DNA-binding</keyword>
<accession>A0ABR8NJY5</accession>